<dbReference type="Pfam" id="PF13371">
    <property type="entry name" value="TPR_9"/>
    <property type="match status" value="1"/>
</dbReference>
<feature type="repeat" description="TPR" evidence="3">
    <location>
        <begin position="483"/>
        <end position="516"/>
    </location>
</feature>
<dbReference type="PANTHER" id="PTHR45586:SF1">
    <property type="entry name" value="LIPOPOLYSACCHARIDE ASSEMBLY PROTEIN B"/>
    <property type="match status" value="1"/>
</dbReference>
<evidence type="ECO:0000256" key="2">
    <source>
        <dbReference type="ARBA" id="ARBA00022803"/>
    </source>
</evidence>
<keyword evidence="4" id="KW-0732">Signal</keyword>
<evidence type="ECO:0000256" key="3">
    <source>
        <dbReference type="PROSITE-ProRule" id="PRU00339"/>
    </source>
</evidence>
<dbReference type="PANTHER" id="PTHR45586">
    <property type="entry name" value="TPR REPEAT-CONTAINING PROTEIN PA4667"/>
    <property type="match status" value="1"/>
</dbReference>
<gene>
    <name evidence="5" type="ORF">A2Y64_01685</name>
</gene>
<organism evidence="5 6">
    <name type="scientific">Candidatus Coatesbacteria bacterium RBG_13_66_14</name>
    <dbReference type="NCBI Taxonomy" id="1817816"/>
    <lineage>
        <taxon>Bacteria</taxon>
        <taxon>Candidatus Coatesiibacteriota</taxon>
    </lineage>
</organism>
<dbReference type="AlphaFoldDB" id="A0A1F5F468"/>
<dbReference type="Gene3D" id="1.25.40.10">
    <property type="entry name" value="Tetratricopeptide repeat domain"/>
    <property type="match status" value="1"/>
</dbReference>
<evidence type="ECO:0000256" key="1">
    <source>
        <dbReference type="ARBA" id="ARBA00022737"/>
    </source>
</evidence>
<dbReference type="InterPro" id="IPR011990">
    <property type="entry name" value="TPR-like_helical_dom_sf"/>
</dbReference>
<keyword evidence="1" id="KW-0677">Repeat</keyword>
<dbReference type="STRING" id="1817816.A2Y64_01685"/>
<evidence type="ECO:0008006" key="7">
    <source>
        <dbReference type="Google" id="ProtNLM"/>
    </source>
</evidence>
<dbReference type="PROSITE" id="PS50005">
    <property type="entry name" value="TPR"/>
    <property type="match status" value="2"/>
</dbReference>
<dbReference type="InterPro" id="IPR051012">
    <property type="entry name" value="CellSynth/LPSAsmb/PSIAsmb"/>
</dbReference>
<dbReference type="InterPro" id="IPR019734">
    <property type="entry name" value="TPR_rpt"/>
</dbReference>
<sequence>MIRFVRAFFFVLLTAGVSHAAAVGVLDPLELLLLGGNPVTVKEGAEMVLGENPGDPAAHEALGWISLLEGREGEAQDHFFRAVLSDPSDPRAEALLRDAIRFSERATRFHDLEPVCREVLRAAGTTFETRTVARRWLLYFAREERDPAGTAAMETELGCLADWLLVAPFIHSGGLDFYREFEPEAEIEETYDLPALGEQGWLKMPGGAYQGYAVFDNLSLIPRGVGYALTYVRLPRDGRYRLGLSSDDSVVVWVDGVRVLERDAVSGYPAVEINDGGFYTEAGWHRILVKCLRDTSVSSAHVPVGWGFQLRLSAFEEGDGGGPVEGLECRADLALERNISEGGVEGFRIEPTTTASDLSLAGRFHRALSHAHREDYDLAVTELEGLIEERSGSSEFGSETEESTRAARTECVLLRLVLGWILDADGSEERLGRARTQYNRVVEAAPGTVPAQLALAEIETAEGKYWSALERVNTLTELRPESARVWLALANLYRQKNITPRERQALEKALAAEPDHMAALYETGLFLRRHQHPVEAIETLRRLVELAPDHQNAWRDLADLLQGTGDYHEAARAYERFLELKPTEADAFLELARCHQKGVFGDRLADLSRMIERAPFDYRGYVQLALALEEDEGRLDRELYRRALETYPAKDWLRGYLAWRSGADRDEFMPDVAELIANAPEAADYPESDAVCLLDYLRVDVHADFAYSFAERRVYKFFSQSGVDRWAEMVIPDSTNAEVIYARTYTPDGRVLDATVLTPTDEGLAVSLEGAVPGAVVDLYYRQYSEVRTLYDLLDYWSNRFYFREYSDPLLVSRFVITTPEGMEPAFDSLNFAGRVERHRLPDGFTTDGSADIPVEPRVAYVYEIRNSKAVISEGLMPDLAVFSPVVGLSTIENPEDFLDWFWGKAAKALVPDCQVKELAHTLTDGLDDPRSRAEALYGYVVTRIKDRSGSIFFPDTVRATYYRRSGRPVEKLLLWMALAREVGLEPEICLTRSRWDTPMLTGAFSPIDFTDAVGRLPLGDEVLWIDFSLGRVALGELSPMYEGQPYWRCASRRMERFGEPDPLDQRVEIAVRVELDETGRGSGTLEETYHGLSAGNRVNYLDPESASRNLDAELNSFFPGASLESYDFVALEDLSRPFGYTVEFIAPNLAVPRGTGYVLEPVLYSLDLSNRFISRSERAYPMDVSSMVALVEELRYALPEGWSPTADSLFSERVESGVNAYLLEVARDPDDGGGLILRRVAMIPLQRVETSDYGEFREFCRRVDELERRRVTLVHG</sequence>
<feature type="repeat" description="TPR" evidence="3">
    <location>
        <begin position="551"/>
        <end position="584"/>
    </location>
</feature>
<feature type="signal peptide" evidence="4">
    <location>
        <begin position="1"/>
        <end position="20"/>
    </location>
</feature>
<evidence type="ECO:0000256" key="4">
    <source>
        <dbReference type="SAM" id="SignalP"/>
    </source>
</evidence>
<dbReference type="Gene3D" id="3.10.620.30">
    <property type="match status" value="1"/>
</dbReference>
<dbReference type="Proteomes" id="UP000177187">
    <property type="component" value="Unassembled WGS sequence"/>
</dbReference>
<dbReference type="EMBL" id="MFAF01000102">
    <property type="protein sequence ID" value="OGD74455.1"/>
    <property type="molecule type" value="Genomic_DNA"/>
</dbReference>
<reference evidence="5 6" key="1">
    <citation type="journal article" date="2016" name="Nat. Commun.">
        <title>Thousands of microbial genomes shed light on interconnected biogeochemical processes in an aquifer system.</title>
        <authorList>
            <person name="Anantharaman K."/>
            <person name="Brown C.T."/>
            <person name="Hug L.A."/>
            <person name="Sharon I."/>
            <person name="Castelle C.J."/>
            <person name="Probst A.J."/>
            <person name="Thomas B.C."/>
            <person name="Singh A."/>
            <person name="Wilkins M.J."/>
            <person name="Karaoz U."/>
            <person name="Brodie E.L."/>
            <person name="Williams K.H."/>
            <person name="Hubbard S.S."/>
            <person name="Banfield J.F."/>
        </authorList>
    </citation>
    <scope>NUCLEOTIDE SEQUENCE [LARGE SCALE GENOMIC DNA]</scope>
</reference>
<dbReference type="Gene3D" id="2.60.40.3140">
    <property type="match status" value="1"/>
</dbReference>
<evidence type="ECO:0000313" key="5">
    <source>
        <dbReference type="EMBL" id="OGD74455.1"/>
    </source>
</evidence>
<name>A0A1F5F468_9BACT</name>
<dbReference type="SUPFAM" id="SSF48452">
    <property type="entry name" value="TPR-like"/>
    <property type="match status" value="1"/>
</dbReference>
<accession>A0A1F5F468</accession>
<dbReference type="SMART" id="SM00028">
    <property type="entry name" value="TPR"/>
    <property type="match status" value="5"/>
</dbReference>
<feature type="chain" id="PRO_5009518472" description="DUF3857 domain-containing protein" evidence="4">
    <location>
        <begin position="21"/>
        <end position="1277"/>
    </location>
</feature>
<evidence type="ECO:0000313" key="6">
    <source>
        <dbReference type="Proteomes" id="UP000177187"/>
    </source>
</evidence>
<comment type="caution">
    <text evidence="5">The sequence shown here is derived from an EMBL/GenBank/DDBJ whole genome shotgun (WGS) entry which is preliminary data.</text>
</comment>
<proteinExistence type="predicted"/>
<protein>
    <recommendedName>
        <fullName evidence="7">DUF3857 domain-containing protein</fullName>
    </recommendedName>
</protein>
<keyword evidence="2 3" id="KW-0802">TPR repeat</keyword>